<name>S3DAN1_GLAL2</name>
<accession>S3DAN1</accession>
<dbReference type="KEGG" id="glz:GLAREA_07187"/>
<gene>
    <name evidence="3" type="ORF">GLAREA_07187</name>
</gene>
<sequence length="135" mass="15081">MSRDIYIHLRSVLAQNDAFSTVASEIVERADSSSSSNSAYTTRLSIGIGVGIGFLVFSAFWALAFVVWTRRNELKKAQKERGFIDGPDDRRPPVPEKDVRSASRTMTIRSDSDVVVDQYGRRWRREGGGEAVDIP</sequence>
<evidence type="ECO:0000256" key="1">
    <source>
        <dbReference type="SAM" id="MobiDB-lite"/>
    </source>
</evidence>
<feature type="compositionally biased region" description="Basic and acidic residues" evidence="1">
    <location>
        <begin position="79"/>
        <end position="101"/>
    </location>
</feature>
<keyword evidence="2" id="KW-1133">Transmembrane helix</keyword>
<keyword evidence="2" id="KW-0812">Transmembrane</keyword>
<protein>
    <submittedName>
        <fullName evidence="3">Uncharacterized protein</fullName>
    </submittedName>
</protein>
<dbReference type="Proteomes" id="UP000016922">
    <property type="component" value="Unassembled WGS sequence"/>
</dbReference>
<keyword evidence="2" id="KW-0472">Membrane</keyword>
<feature type="transmembrane region" description="Helical" evidence="2">
    <location>
        <begin position="44"/>
        <end position="68"/>
    </location>
</feature>
<dbReference type="GeneID" id="19466240"/>
<dbReference type="AlphaFoldDB" id="S3DAN1"/>
<keyword evidence="4" id="KW-1185">Reference proteome</keyword>
<evidence type="ECO:0000256" key="2">
    <source>
        <dbReference type="SAM" id="Phobius"/>
    </source>
</evidence>
<dbReference type="EMBL" id="KE145357">
    <property type="protein sequence ID" value="EPE34174.1"/>
    <property type="molecule type" value="Genomic_DNA"/>
</dbReference>
<proteinExistence type="predicted"/>
<reference evidence="3 4" key="1">
    <citation type="journal article" date="2013" name="BMC Genomics">
        <title>Genomics-driven discovery of the pneumocandin biosynthetic gene cluster in the fungus Glarea lozoyensis.</title>
        <authorList>
            <person name="Chen L."/>
            <person name="Yue Q."/>
            <person name="Zhang X."/>
            <person name="Xiang M."/>
            <person name="Wang C."/>
            <person name="Li S."/>
            <person name="Che Y."/>
            <person name="Ortiz-Lopez F.J."/>
            <person name="Bills G.F."/>
            <person name="Liu X."/>
            <person name="An Z."/>
        </authorList>
    </citation>
    <scope>NUCLEOTIDE SEQUENCE [LARGE SCALE GENOMIC DNA]</scope>
    <source>
        <strain evidence="4">ATCC 20868 / MF5171</strain>
    </source>
</reference>
<evidence type="ECO:0000313" key="3">
    <source>
        <dbReference type="EMBL" id="EPE34174.1"/>
    </source>
</evidence>
<dbReference type="HOGENOM" id="CLU_1885964_0_0_1"/>
<organism evidence="3 4">
    <name type="scientific">Glarea lozoyensis (strain ATCC 20868 / MF5171)</name>
    <dbReference type="NCBI Taxonomy" id="1116229"/>
    <lineage>
        <taxon>Eukaryota</taxon>
        <taxon>Fungi</taxon>
        <taxon>Dikarya</taxon>
        <taxon>Ascomycota</taxon>
        <taxon>Pezizomycotina</taxon>
        <taxon>Leotiomycetes</taxon>
        <taxon>Helotiales</taxon>
        <taxon>Helotiaceae</taxon>
        <taxon>Glarea</taxon>
    </lineage>
</organism>
<feature type="region of interest" description="Disordered" evidence="1">
    <location>
        <begin position="79"/>
        <end position="104"/>
    </location>
</feature>
<dbReference type="RefSeq" id="XP_008079326.1">
    <property type="nucleotide sequence ID" value="XM_008081135.1"/>
</dbReference>
<evidence type="ECO:0000313" key="4">
    <source>
        <dbReference type="Proteomes" id="UP000016922"/>
    </source>
</evidence>